<dbReference type="EMBL" id="WTPX01000012">
    <property type="protein sequence ID" value="NNJ24624.1"/>
    <property type="molecule type" value="Genomic_DNA"/>
</dbReference>
<evidence type="ECO:0000313" key="11">
    <source>
        <dbReference type="Proteomes" id="UP000609651"/>
    </source>
</evidence>
<keyword evidence="4 7" id="KW-0812">Transmembrane</keyword>
<dbReference type="Proteomes" id="UP000609651">
    <property type="component" value="Unassembled WGS sequence"/>
</dbReference>
<evidence type="ECO:0000256" key="2">
    <source>
        <dbReference type="ARBA" id="ARBA00005745"/>
    </source>
</evidence>
<evidence type="ECO:0000256" key="6">
    <source>
        <dbReference type="ARBA" id="ARBA00023136"/>
    </source>
</evidence>
<dbReference type="InterPro" id="IPR003004">
    <property type="entry name" value="GspF/PilC"/>
</dbReference>
<comment type="subcellular location">
    <subcellularLocation>
        <location evidence="1">Cell membrane</location>
        <topology evidence="1">Multi-pass membrane protein</topology>
    </subcellularLocation>
</comment>
<evidence type="ECO:0000259" key="9">
    <source>
        <dbReference type="Pfam" id="PF00482"/>
    </source>
</evidence>
<gene>
    <name evidence="10" type="primary">epsF_1</name>
    <name evidence="10" type="ORF">LzC2_06830</name>
</gene>
<feature type="domain" description="Type II secretion system protein GspF" evidence="9">
    <location>
        <begin position="18"/>
        <end position="136"/>
    </location>
</feature>
<organism evidence="10 11">
    <name type="scientific">Alienimonas chondri</name>
    <dbReference type="NCBI Taxonomy" id="2681879"/>
    <lineage>
        <taxon>Bacteria</taxon>
        <taxon>Pseudomonadati</taxon>
        <taxon>Planctomycetota</taxon>
        <taxon>Planctomycetia</taxon>
        <taxon>Planctomycetales</taxon>
        <taxon>Planctomycetaceae</taxon>
        <taxon>Alienimonas</taxon>
    </lineage>
</organism>
<evidence type="ECO:0000256" key="3">
    <source>
        <dbReference type="ARBA" id="ARBA00022475"/>
    </source>
</evidence>
<comment type="caution">
    <text evidence="10">The sequence shown here is derived from an EMBL/GenBank/DDBJ whole genome shotgun (WGS) entry which is preliminary data.</text>
</comment>
<dbReference type="PANTHER" id="PTHR30012">
    <property type="entry name" value="GENERAL SECRETION PATHWAY PROTEIN"/>
    <property type="match status" value="1"/>
</dbReference>
<dbReference type="Pfam" id="PF00482">
    <property type="entry name" value="T2SSF"/>
    <property type="match status" value="2"/>
</dbReference>
<dbReference type="PANTHER" id="PTHR30012:SF0">
    <property type="entry name" value="TYPE II SECRETION SYSTEM PROTEIN F-RELATED"/>
    <property type="match status" value="1"/>
</dbReference>
<evidence type="ECO:0000256" key="7">
    <source>
        <dbReference type="SAM" id="Phobius"/>
    </source>
</evidence>
<feature type="transmembrane region" description="Helical" evidence="7">
    <location>
        <begin position="312"/>
        <end position="336"/>
    </location>
</feature>
<evidence type="ECO:0000256" key="4">
    <source>
        <dbReference type="ARBA" id="ARBA00022692"/>
    </source>
</evidence>
<evidence type="ECO:0000256" key="5">
    <source>
        <dbReference type="ARBA" id="ARBA00022989"/>
    </source>
</evidence>
<name>A0ABX1V942_9PLAN</name>
<dbReference type="Gene3D" id="1.20.81.30">
    <property type="entry name" value="Type II secretion system (T2SS), domain F"/>
    <property type="match status" value="2"/>
</dbReference>
<feature type="transmembrane region" description="Helical" evidence="7">
    <location>
        <begin position="117"/>
        <end position="139"/>
    </location>
</feature>
<reference evidence="10 11" key="1">
    <citation type="journal article" date="2020" name="Syst. Appl. Microbiol.">
        <title>Alienimonas chondri sp. nov., a novel planctomycete isolated from the biofilm of the red alga Chondrus crispus.</title>
        <authorList>
            <person name="Vitorino I."/>
            <person name="Albuquerque L."/>
            <person name="Wiegand S."/>
            <person name="Kallscheuer N."/>
            <person name="da Costa M.S."/>
            <person name="Lobo-da-Cunha A."/>
            <person name="Jogler C."/>
            <person name="Lage O.M."/>
        </authorList>
    </citation>
    <scope>NUCLEOTIDE SEQUENCE [LARGE SCALE GENOMIC DNA]</scope>
    <source>
        <strain evidence="10 11">LzC2</strain>
    </source>
</reference>
<evidence type="ECO:0000256" key="1">
    <source>
        <dbReference type="ARBA" id="ARBA00004651"/>
    </source>
</evidence>
<protein>
    <submittedName>
        <fullName evidence="10">Type II secretion system protein F</fullName>
    </submittedName>
</protein>
<evidence type="ECO:0000313" key="10">
    <source>
        <dbReference type="EMBL" id="NNJ24624.1"/>
    </source>
</evidence>
<keyword evidence="8" id="KW-0732">Signal</keyword>
<keyword evidence="11" id="KW-1185">Reference proteome</keyword>
<dbReference type="InterPro" id="IPR042094">
    <property type="entry name" value="T2SS_GspF_sf"/>
</dbReference>
<feature type="transmembrane region" description="Helical" evidence="7">
    <location>
        <begin position="159"/>
        <end position="179"/>
    </location>
</feature>
<keyword evidence="3" id="KW-1003">Cell membrane</keyword>
<comment type="similarity">
    <text evidence="2">Belongs to the GSP F family.</text>
</comment>
<evidence type="ECO:0000256" key="8">
    <source>
        <dbReference type="SAM" id="SignalP"/>
    </source>
</evidence>
<accession>A0ABX1V942</accession>
<feature type="chain" id="PRO_5045421863" evidence="8">
    <location>
        <begin position="16"/>
        <end position="350"/>
    </location>
</feature>
<keyword evidence="5 7" id="KW-1133">Transmembrane helix</keyword>
<dbReference type="InterPro" id="IPR018076">
    <property type="entry name" value="T2SS_GspF_dom"/>
</dbReference>
<keyword evidence="6 7" id="KW-0472">Membrane</keyword>
<feature type="domain" description="Type II secretion system protein GspF" evidence="9">
    <location>
        <begin position="216"/>
        <end position="332"/>
    </location>
</feature>
<feature type="signal peptide" evidence="8">
    <location>
        <begin position="1"/>
        <end position="15"/>
    </location>
</feature>
<proteinExistence type="inferred from homology"/>
<sequence length="350" mass="37714">MRMMFSRRLPLSTLARLCRSLATLLDSGVTLLKALSVAGSKSGDFRLSKRLEEVSTAVKRGEELHVAFRNADGAFPRLFIELVQIAEGTGHLPEVLRSLAEHYDNLLRLKKAFLAQIAWPVFQLVVAVFVIGFVIWLLGQIGDGKTDTLGLGLIGASGATIWFGTAAAIAGGGVLIYQVGKQSLRWRRSVDALLLGVPVVGKCLQNFALARFSWAFALTQNAGMDMRNSLMASLNATENGAYAAAAPQVWAEVSAGAELTESLAATKLFPAEYLSMVDVAEASGSVPEMLDRISPDLEADARRSLTTLSAAVGWLVWSIVAAFIVWLIFSMVFRYLGMLDAAARGDLNAF</sequence>